<evidence type="ECO:0000259" key="6">
    <source>
        <dbReference type="Pfam" id="PF25597"/>
    </source>
</evidence>
<feature type="non-terminal residue" evidence="7">
    <location>
        <position position="1776"/>
    </location>
</feature>
<feature type="domain" description="Integrase zinc-binding" evidence="5">
    <location>
        <begin position="1685"/>
        <end position="1739"/>
    </location>
</feature>
<name>A0A6L2JKH7_TANCI</name>
<dbReference type="CDD" id="cd09274">
    <property type="entry name" value="RNase_HI_RT_Ty3"/>
    <property type="match status" value="1"/>
</dbReference>
<dbReference type="InterPro" id="IPR043502">
    <property type="entry name" value="DNA/RNA_pol_sf"/>
</dbReference>
<dbReference type="Gene3D" id="1.10.340.70">
    <property type="match status" value="1"/>
</dbReference>
<evidence type="ECO:0000259" key="5">
    <source>
        <dbReference type="Pfam" id="PF17921"/>
    </source>
</evidence>
<reference evidence="7" key="1">
    <citation type="journal article" date="2019" name="Sci. Rep.">
        <title>Draft genome of Tanacetum cinerariifolium, the natural source of mosquito coil.</title>
        <authorList>
            <person name="Yamashiro T."/>
            <person name="Shiraishi A."/>
            <person name="Satake H."/>
            <person name="Nakayama K."/>
        </authorList>
    </citation>
    <scope>NUCLEOTIDE SEQUENCE</scope>
</reference>
<gene>
    <name evidence="7" type="ORF">Tci_008353</name>
</gene>
<dbReference type="InterPro" id="IPR041577">
    <property type="entry name" value="RT_RNaseH_2"/>
</dbReference>
<comment type="caution">
    <text evidence="7">The sequence shown here is derived from an EMBL/GenBank/DDBJ whole genome shotgun (WGS) entry which is preliminary data.</text>
</comment>
<keyword evidence="7" id="KW-0695">RNA-directed DNA polymerase</keyword>
<keyword evidence="7" id="KW-0808">Transferase</keyword>
<sequence length="1776" mass="202681">MHTFVFGPPKIVRATHPNGEGGDQDDGREWRGGVATVVGRWLRWRQPWMKGRWRCSGEMVEMTDLWWQLLTGARQKNPPVKKGAPKNIYSFDQIEPSRYSVNQPLNIQNELDDHELFINELIQQKLQNENENAQLFPAISITLDLPTVKPKDSLRMGDEYLDTILKTESDEFIKSSVENLVPSPSECKDLSDGECDVPACDDFTTFSNLLFDADDDFSSSNNESFSDEDFPKEIYSNPLFDEEIISIKIDSHHLDVESDLINSLLNQDSLIISSSKIDSHLDEFVGELILLKSIPPGIDKADCDHEEEIRLIEKLLYDNSSPCPPKEFISENSDVAIESFSPSPIPIEDSDSLKDGIDLSLTPDDSMPPGIKDDDYDSEGDILILEELISNDSLSLPENKSFHFDIPSSHRPPAKPPDDDEIEPNSGILTVKVVGDISKDYVLMPRLSPTQPTLASNQEKSPHLLSHRGLKSFQLSSKSPMTIFGGNIPILDEANQALLVLQTPYEIFRERIPNISYFHVFDHVFIRNHKDHLGKFDAKADDGYFFGYPFKSKAFRVFNTRRQQIEETYMLHLMRVLKPSDDGPSRKYQIDYDISYYMIPHGRLLTELTQEKHVPKVIDPNEQGNPQIKDVKDPPDPSNTKETQKNVQNEQINYQLTKEALRNNTETQWPKDKHIKLVNIIGDFGEGMLTRSMAAKLTAASASECLFANFLSKIEPKKVSEALNQLGCVDAMQEELNQFYRNKIWTFVPLPYRKIAIGSEWVSGIRRMNMELSLRTKQDWLHKCMRTRNSYYPNNSSVTIPRRQNKRRAPNAVELELRTIVEIAPMADNRTMEELLQAPTEGYEEAIVIPKINADHFEIKMNLLQLVQANPYHGFERENPHTHINNFKRITSTLKFRDVPNDVIKLMMFPYSLKGTARVWCDKETPNSILTWDNLTFGEAWERFKEMLRAFPHHGFMKLTQIDAFYNGLNENDQDSLNAATGRNLLSKTTREALHIIENKSKVCYSRYKPNVSRMNTTSRENATVEESCVTCGGNHSYNCDATNSNHSSICAAIGFSNEFSSYKKANDQMMRNMQNQINSLKGEFKNEIQNTIKTQQNVLMNQQNAFQNNLQNMLSGFFQNQASTSGTLPSNTIPNPKVEMKAITTRSGVAYEGPSIPTNPKKVVERENKKTTDKEQTNFQGSTAHIQPPVTPIPEPDVSKTLPKPNIPYPSRLNDQKLREKAMNQMEKFFQIFQDLHFDISFADALLLMPKFASTIKSLLANKDKLFELAKISLNENCSAMLLKKLLEKLGDPSKFLIPCDFPRIDTTRYSSTYDDMAVNRIDVIDVAREEYAQEMLGFSNNSLSGNPTSTSGPIISDSSPSLTPFEGSDFILEKIEAYLKDESILPEIDHADCDPEGDICLIEKLLNDDSFQLPPMDLKQGEVSKAKSSYAYLEVADKLPMIIAKDLKDDEKEALLKIARLVTHLLEKETPFVFSKDCIHAFETFKKKLTEAPILVIPNWNLSFELMCDASDFAIGAVLGQRKMKHFQPIHYASKTMIKTQIHYATMEKEMLAVVYAFEKFRPYLFLSKSIVYTDHSALKYLLRMENLAADHLSRLENPHKDVFKNKDINEIFPLETLGKISSGSTSWFADFANFYGRNFFVTWMSSQQKMKFFKDVKHYFWDDPYLFRICADQIIRWCVHGQEANDILKACHEGPTGGHHGANFTAKKVFDAGFFWPTIYRDAHTLVKSCDSCQRQGKISRRDEMPQNVIQVCEIFNEWGLDFMGPFLSSRGN</sequence>
<dbReference type="PANTHER" id="PTHR37984">
    <property type="entry name" value="PROTEIN CBG26694"/>
    <property type="match status" value="1"/>
</dbReference>
<feature type="compositionally biased region" description="Basic and acidic residues" evidence="3">
    <location>
        <begin position="1163"/>
        <end position="1177"/>
    </location>
</feature>
<dbReference type="InterPro" id="IPR057670">
    <property type="entry name" value="SH3_retrovirus"/>
</dbReference>
<dbReference type="GO" id="GO:0003964">
    <property type="term" value="F:RNA-directed DNA polymerase activity"/>
    <property type="evidence" value="ECO:0007669"/>
    <property type="project" value="UniProtKB-KW"/>
</dbReference>
<dbReference type="FunFam" id="3.10.20.370:FF:000001">
    <property type="entry name" value="Retrovirus-related Pol polyprotein from transposon 17.6-like protein"/>
    <property type="match status" value="1"/>
</dbReference>
<feature type="region of interest" description="Disordered" evidence="3">
    <location>
        <begin position="1152"/>
        <end position="1213"/>
    </location>
</feature>
<dbReference type="EMBL" id="BKCJ010000804">
    <property type="protein sequence ID" value="GEU36375.1"/>
    <property type="molecule type" value="Genomic_DNA"/>
</dbReference>
<dbReference type="Pfam" id="PF25597">
    <property type="entry name" value="SH3_retrovirus"/>
    <property type="match status" value="1"/>
</dbReference>
<dbReference type="InterPro" id="IPR041588">
    <property type="entry name" value="Integrase_H2C2"/>
</dbReference>
<dbReference type="Pfam" id="PF17921">
    <property type="entry name" value="Integrase_H2C2"/>
    <property type="match status" value="1"/>
</dbReference>
<keyword evidence="1" id="KW-0511">Multifunctional enzyme</keyword>
<feature type="region of interest" description="Disordered" evidence="3">
    <location>
        <begin position="402"/>
        <end position="424"/>
    </location>
</feature>
<feature type="region of interest" description="Disordered" evidence="3">
    <location>
        <begin position="617"/>
        <end position="645"/>
    </location>
</feature>
<proteinExistence type="predicted"/>
<keyword evidence="2" id="KW-0175">Coiled coil</keyword>
<evidence type="ECO:0000256" key="3">
    <source>
        <dbReference type="SAM" id="MobiDB-lite"/>
    </source>
</evidence>
<feature type="coiled-coil region" evidence="2">
    <location>
        <begin position="1064"/>
        <end position="1106"/>
    </location>
</feature>
<evidence type="ECO:0000256" key="2">
    <source>
        <dbReference type="SAM" id="Coils"/>
    </source>
</evidence>
<protein>
    <submittedName>
        <fullName evidence="7">Reverse transcriptase domain-containing protein</fullName>
    </submittedName>
</protein>
<accession>A0A6L2JKH7</accession>
<keyword evidence="7" id="KW-0548">Nucleotidyltransferase</keyword>
<dbReference type="PANTHER" id="PTHR37984:SF5">
    <property type="entry name" value="PROTEIN NYNRIN-LIKE"/>
    <property type="match status" value="1"/>
</dbReference>
<feature type="domain" description="Retroviral polymerase SH3-like" evidence="6">
    <location>
        <begin position="524"/>
        <end position="568"/>
    </location>
</feature>
<dbReference type="SUPFAM" id="SSF56672">
    <property type="entry name" value="DNA/RNA polymerases"/>
    <property type="match status" value="1"/>
</dbReference>
<feature type="domain" description="Reverse transcriptase/retrotransposon-derived protein RNase H-like" evidence="4">
    <location>
        <begin position="1477"/>
        <end position="1571"/>
    </location>
</feature>
<evidence type="ECO:0000256" key="1">
    <source>
        <dbReference type="ARBA" id="ARBA00023268"/>
    </source>
</evidence>
<dbReference type="Gene3D" id="3.10.20.370">
    <property type="match status" value="1"/>
</dbReference>
<feature type="region of interest" description="Disordered" evidence="3">
    <location>
        <begin position="1"/>
        <end position="28"/>
    </location>
</feature>
<dbReference type="Pfam" id="PF17919">
    <property type="entry name" value="RT_RNaseH_2"/>
    <property type="match status" value="1"/>
</dbReference>
<evidence type="ECO:0000313" key="7">
    <source>
        <dbReference type="EMBL" id="GEU36375.1"/>
    </source>
</evidence>
<organism evidence="7">
    <name type="scientific">Tanacetum cinerariifolium</name>
    <name type="common">Dalmatian daisy</name>
    <name type="synonym">Chrysanthemum cinerariifolium</name>
    <dbReference type="NCBI Taxonomy" id="118510"/>
    <lineage>
        <taxon>Eukaryota</taxon>
        <taxon>Viridiplantae</taxon>
        <taxon>Streptophyta</taxon>
        <taxon>Embryophyta</taxon>
        <taxon>Tracheophyta</taxon>
        <taxon>Spermatophyta</taxon>
        <taxon>Magnoliopsida</taxon>
        <taxon>eudicotyledons</taxon>
        <taxon>Gunneridae</taxon>
        <taxon>Pentapetalae</taxon>
        <taxon>asterids</taxon>
        <taxon>campanulids</taxon>
        <taxon>Asterales</taxon>
        <taxon>Asteraceae</taxon>
        <taxon>Asteroideae</taxon>
        <taxon>Anthemideae</taxon>
        <taxon>Anthemidinae</taxon>
        <taxon>Tanacetum</taxon>
    </lineage>
</organism>
<dbReference type="InterPro" id="IPR050951">
    <property type="entry name" value="Retrovirus_Pol_polyprotein"/>
</dbReference>
<evidence type="ECO:0000259" key="4">
    <source>
        <dbReference type="Pfam" id="PF17919"/>
    </source>
</evidence>